<proteinExistence type="predicted"/>
<dbReference type="VEuPathDB" id="PlasmoDB:PVPAM_080033300"/>
<feature type="region of interest" description="Disordered" evidence="1">
    <location>
        <begin position="1"/>
        <end position="51"/>
    </location>
</feature>
<sequence>MERSTQSGFANRGKACLLSGPQKDGQANGKGGLVKPIPLKLQPHPQLSRQPADELNIFQLAKRNTRNAN</sequence>
<accession>A0A1G4HBR3</accession>
<evidence type="ECO:0000313" key="5">
    <source>
        <dbReference type="Proteomes" id="UP000196402"/>
    </source>
</evidence>
<dbReference type="EMBL" id="CAJZCX010000009">
    <property type="protein sequence ID" value="CAG9479090.1"/>
    <property type="molecule type" value="Genomic_DNA"/>
</dbReference>
<dbReference type="Proteomes" id="UP000196402">
    <property type="component" value="Chromosome 8"/>
</dbReference>
<gene>
    <name evidence="4" type="ORF">PVC01_080026100</name>
    <name evidence="3" type="ORF">PVT01_080026300</name>
    <name evidence="2" type="ORF">PVW1_080026500</name>
</gene>
<dbReference type="Proteomes" id="UP000305196">
    <property type="component" value="Chromosome 8"/>
</dbReference>
<evidence type="ECO:0000313" key="4">
    <source>
        <dbReference type="EMBL" id="SCO72357.1"/>
    </source>
</evidence>
<organism evidence="4 6">
    <name type="scientific">Plasmodium vivax</name>
    <name type="common">malaria parasite P. vivax</name>
    <dbReference type="NCBI Taxonomy" id="5855"/>
    <lineage>
        <taxon>Eukaryota</taxon>
        <taxon>Sar</taxon>
        <taxon>Alveolata</taxon>
        <taxon>Apicomplexa</taxon>
        <taxon>Aconoidasida</taxon>
        <taxon>Haemosporida</taxon>
        <taxon>Plasmodiidae</taxon>
        <taxon>Plasmodium</taxon>
        <taxon>Plasmodium (Plasmodium)</taxon>
    </lineage>
</organism>
<evidence type="ECO:0000256" key="1">
    <source>
        <dbReference type="SAM" id="MobiDB-lite"/>
    </source>
</evidence>
<dbReference type="Proteomes" id="UP000779233">
    <property type="component" value="Unassembled WGS sequence"/>
</dbReference>
<evidence type="ECO:0000313" key="3">
    <source>
        <dbReference type="EMBL" id="SCO66930.1"/>
    </source>
</evidence>
<dbReference type="EMBL" id="LT615246">
    <property type="protein sequence ID" value="SCO66930.1"/>
    <property type="molecule type" value="Genomic_DNA"/>
</dbReference>
<name>A0A1G4HBR3_PLAVI</name>
<dbReference type="EMBL" id="LT615263">
    <property type="protein sequence ID" value="SCO72357.1"/>
    <property type="molecule type" value="Genomic_DNA"/>
</dbReference>
<dbReference type="AlphaFoldDB" id="A0A1G4HBR3"/>
<dbReference type="VEuPathDB" id="PlasmoDB:PVW1_080026500"/>
<protein>
    <submittedName>
        <fullName evidence="2">(malaria parasite P. vivax) hypothetical protein</fullName>
    </submittedName>
</protein>
<evidence type="ECO:0000313" key="2">
    <source>
        <dbReference type="EMBL" id="CAG9479090.1"/>
    </source>
</evidence>
<evidence type="ECO:0000313" key="6">
    <source>
        <dbReference type="Proteomes" id="UP000305196"/>
    </source>
</evidence>
<reference evidence="5 6" key="1">
    <citation type="submission" date="2016-07" db="EMBL/GenBank/DDBJ databases">
        <authorList>
            <consortium name="Pathogen Informatics"/>
        </authorList>
    </citation>
    <scope>NUCLEOTIDE SEQUENCE [LARGE SCALE GENOMIC DNA]</scope>
    <source>
        <strain evidence="2">PvW1</strain>
    </source>
</reference>